<evidence type="ECO:0000259" key="1">
    <source>
        <dbReference type="SMART" id="SM00148"/>
    </source>
</evidence>
<feature type="domain" description="Phosphatidylinositol-specific phospholipase C X" evidence="1">
    <location>
        <begin position="29"/>
        <end position="199"/>
    </location>
</feature>
<dbReference type="Bgee" id="ENSLOCG00000008041">
    <property type="expression patterns" value="Expressed in pharyngeal gill and 12 other cell types or tissues"/>
</dbReference>
<dbReference type="InterPro" id="IPR042158">
    <property type="entry name" value="PLCXD1/2/3"/>
</dbReference>
<dbReference type="GeneTree" id="ENSGT00940000161625"/>
<proteinExistence type="predicted"/>
<dbReference type="SUPFAM" id="SSF51695">
    <property type="entry name" value="PLC-like phosphodiesterases"/>
    <property type="match status" value="1"/>
</dbReference>
<evidence type="ECO:0000313" key="3">
    <source>
        <dbReference type="Proteomes" id="UP000018468"/>
    </source>
</evidence>
<dbReference type="InParanoid" id="W5MN07"/>
<dbReference type="InterPro" id="IPR017946">
    <property type="entry name" value="PLC-like_Pdiesterase_TIM-brl"/>
</dbReference>
<dbReference type="HOGENOM" id="CLU_051926_1_0_1"/>
<dbReference type="OrthoDB" id="1046782at2759"/>
<reference evidence="2" key="2">
    <citation type="submission" date="2025-08" db="UniProtKB">
        <authorList>
            <consortium name="Ensembl"/>
        </authorList>
    </citation>
    <scope>IDENTIFICATION</scope>
</reference>
<dbReference type="OMA" id="MGCIENI"/>
<dbReference type="InterPro" id="IPR051057">
    <property type="entry name" value="PI-PLC_domain"/>
</dbReference>
<protein>
    <submittedName>
        <fullName evidence="2">Phosphatidylinositol specific phospholipase C X domain containing 1</fullName>
    </submittedName>
</protein>
<dbReference type="KEGG" id="loc:102693578"/>
<dbReference type="PROSITE" id="PS50007">
    <property type="entry name" value="PIPLC_X_DOMAIN"/>
    <property type="match status" value="1"/>
</dbReference>
<dbReference type="Proteomes" id="UP000018468">
    <property type="component" value="Linkage group LG17"/>
</dbReference>
<sequence>MDDAEAKSAIKRDRHYSNWMSELPEKLWDVPLCFLAIPGSHDTMSYCLDMNSPLQRSEPFLLKVLDCLMPCFTRPCIYKWGTTQDHCIAEQLEAGVRFFDLRIVHKQCDCSNTLYFAHGIYSVITVQEALKDFADWLKSHPKEVIILNCSHFEGLSHDHHEHLIFFMKNLFGNKICPRSEILRLRNLWSLGYQVIISYDDTESTQEHKELWDPIQYWWADRVEAQGVIQYLEDQKENGRPGDLFVAGLNLTEDTKYIILHPWESMRSLTLKSYSLFLDWIEKQSPGSGRTCLNIFCGDFVGINNFVPIVIDLNRKLVDADMIIRS</sequence>
<reference evidence="3" key="1">
    <citation type="submission" date="2011-12" db="EMBL/GenBank/DDBJ databases">
        <title>The Draft Genome of Lepisosteus oculatus.</title>
        <authorList>
            <consortium name="The Broad Institute Genome Assembly &amp; Analysis Group"/>
            <consortium name="Computational R&amp;D Group"/>
            <consortium name="and Sequencing Platform"/>
            <person name="Di Palma F."/>
            <person name="Alfoldi J."/>
            <person name="Johnson J."/>
            <person name="Berlin A."/>
            <person name="Gnerre S."/>
            <person name="Jaffe D."/>
            <person name="MacCallum I."/>
            <person name="Young S."/>
            <person name="Walker B.J."/>
            <person name="Lander E.S."/>
            <person name="Lindblad-Toh K."/>
        </authorList>
    </citation>
    <scope>NUCLEOTIDE SEQUENCE [LARGE SCALE GENOMIC DNA]</scope>
</reference>
<dbReference type="CDD" id="cd08616">
    <property type="entry name" value="PI-PLCXD1c"/>
    <property type="match status" value="1"/>
</dbReference>
<organism evidence="2 3">
    <name type="scientific">Lepisosteus oculatus</name>
    <name type="common">Spotted gar</name>
    <dbReference type="NCBI Taxonomy" id="7918"/>
    <lineage>
        <taxon>Eukaryota</taxon>
        <taxon>Metazoa</taxon>
        <taxon>Chordata</taxon>
        <taxon>Craniata</taxon>
        <taxon>Vertebrata</taxon>
        <taxon>Euteleostomi</taxon>
        <taxon>Actinopterygii</taxon>
        <taxon>Neopterygii</taxon>
        <taxon>Holostei</taxon>
        <taxon>Semionotiformes</taxon>
        <taxon>Lepisosteidae</taxon>
        <taxon>Lepisosteus</taxon>
    </lineage>
</organism>
<dbReference type="SMART" id="SM00148">
    <property type="entry name" value="PLCXc"/>
    <property type="match status" value="1"/>
</dbReference>
<dbReference type="GeneID" id="102693578"/>
<dbReference type="AlphaFoldDB" id="W5MN07"/>
<dbReference type="InterPro" id="IPR000909">
    <property type="entry name" value="PLipase_C_PInositol-sp_X_dom"/>
</dbReference>
<dbReference type="Ensembl" id="ENSLOCT00000009777.1">
    <property type="protein sequence ID" value="ENSLOCP00000009766.1"/>
    <property type="gene ID" value="ENSLOCG00000008041.1"/>
</dbReference>
<dbReference type="eggNOG" id="KOG4306">
    <property type="taxonomic scope" value="Eukaryota"/>
</dbReference>
<name>W5MN07_LEPOC</name>
<dbReference type="GO" id="GO:0006629">
    <property type="term" value="P:lipid metabolic process"/>
    <property type="evidence" value="ECO:0007669"/>
    <property type="project" value="InterPro"/>
</dbReference>
<reference evidence="2" key="3">
    <citation type="submission" date="2025-09" db="UniProtKB">
        <authorList>
            <consortium name="Ensembl"/>
        </authorList>
    </citation>
    <scope>IDENTIFICATION</scope>
</reference>
<dbReference type="EMBL" id="AHAT01003387">
    <property type="status" value="NOT_ANNOTATED_CDS"/>
    <property type="molecule type" value="Genomic_DNA"/>
</dbReference>
<keyword evidence="3" id="KW-1185">Reference proteome</keyword>
<dbReference type="PANTHER" id="PTHR13593:SF112">
    <property type="entry name" value="PI-PLC X DOMAIN-CONTAINING PROTEIN 1"/>
    <property type="match status" value="1"/>
</dbReference>
<accession>W5MN07</accession>
<dbReference type="Gene3D" id="3.20.20.190">
    <property type="entry name" value="Phosphatidylinositol (PI) phosphodiesterase"/>
    <property type="match status" value="1"/>
</dbReference>
<dbReference type="GO" id="GO:0008081">
    <property type="term" value="F:phosphoric diester hydrolase activity"/>
    <property type="evidence" value="ECO:0000318"/>
    <property type="project" value="GO_Central"/>
</dbReference>
<dbReference type="STRING" id="7918.ENSLOCP00000009766"/>
<dbReference type="PANTHER" id="PTHR13593">
    <property type="match status" value="1"/>
</dbReference>
<evidence type="ECO:0000313" key="2">
    <source>
        <dbReference type="Ensembl" id="ENSLOCP00000009766.1"/>
    </source>
</evidence>